<evidence type="ECO:0000313" key="2">
    <source>
        <dbReference type="Proteomes" id="UP000002316"/>
    </source>
</evidence>
<gene>
    <name evidence="1" type="ORF">TbgDal_XI2430</name>
</gene>
<sequence>MGAEKKKKTVCICARVRSVFKKHLSWKVTHNIILVLLSDVVVNKLLHHVCFFFFGGGGGGGGGRFAFFFSPFPSLFLCHRCCCVSACLCKWCGHSNVEQMYPRHFFLFCSSRYLRLFLSLYVYNGLTFQLNRIVNSILSLRLRKVFIYFCK</sequence>
<dbReference type="AlphaFoldDB" id="D0A625"/>
<dbReference type="EMBL" id="FN554974">
    <property type="protein sequence ID" value="CBH17126.1"/>
    <property type="molecule type" value="Genomic_DNA"/>
</dbReference>
<accession>D0A625</accession>
<dbReference type="RefSeq" id="XP_011779390.1">
    <property type="nucleotide sequence ID" value="XM_011781088.1"/>
</dbReference>
<protein>
    <submittedName>
        <fullName evidence="1">Uncharacterized protein</fullName>
    </submittedName>
</protein>
<dbReference type="GeneID" id="23867213"/>
<dbReference type="Proteomes" id="UP000002316">
    <property type="component" value="Chromosome 11"/>
</dbReference>
<name>D0A625_TRYB9</name>
<dbReference type="KEGG" id="tbg:TbgDal_XI2430"/>
<reference evidence="2" key="1">
    <citation type="journal article" date="2010" name="PLoS Negl. Trop. Dis.">
        <title>The genome sequence of Trypanosoma brucei gambiense, causative agent of chronic human african trypanosomiasis.</title>
        <authorList>
            <person name="Jackson A.P."/>
            <person name="Sanders M."/>
            <person name="Berry A."/>
            <person name="McQuillan J."/>
            <person name="Aslett M.A."/>
            <person name="Quail M.A."/>
            <person name="Chukualim B."/>
            <person name="Capewell P."/>
            <person name="MacLeod A."/>
            <person name="Melville S.E."/>
            <person name="Gibson W."/>
            <person name="Barry J.D."/>
            <person name="Berriman M."/>
            <person name="Hertz-Fowler C."/>
        </authorList>
    </citation>
    <scope>NUCLEOTIDE SEQUENCE [LARGE SCALE GENOMIC DNA]</scope>
    <source>
        <strain evidence="2">MHOM/CI/86/DAL972</strain>
    </source>
</reference>
<proteinExistence type="predicted"/>
<organism evidence="1 2">
    <name type="scientific">Trypanosoma brucei gambiense (strain MHOM/CI/86/DAL972)</name>
    <dbReference type="NCBI Taxonomy" id="679716"/>
    <lineage>
        <taxon>Eukaryota</taxon>
        <taxon>Discoba</taxon>
        <taxon>Euglenozoa</taxon>
        <taxon>Kinetoplastea</taxon>
        <taxon>Metakinetoplastina</taxon>
        <taxon>Trypanosomatida</taxon>
        <taxon>Trypanosomatidae</taxon>
        <taxon>Trypanosoma</taxon>
    </lineage>
</organism>
<evidence type="ECO:0000313" key="1">
    <source>
        <dbReference type="EMBL" id="CBH17126.1"/>
    </source>
</evidence>